<proteinExistence type="predicted"/>
<feature type="transmembrane region" description="Helical" evidence="1">
    <location>
        <begin position="56"/>
        <end position="73"/>
    </location>
</feature>
<protein>
    <submittedName>
        <fullName evidence="2">Uncharacterized protein</fullName>
    </submittedName>
</protein>
<name>A0AA36B7Z5_OCTVU</name>
<evidence type="ECO:0000313" key="3">
    <source>
        <dbReference type="Proteomes" id="UP001162480"/>
    </source>
</evidence>
<feature type="transmembrane region" description="Helical" evidence="1">
    <location>
        <begin position="12"/>
        <end position="36"/>
    </location>
</feature>
<reference evidence="2" key="1">
    <citation type="submission" date="2023-08" db="EMBL/GenBank/DDBJ databases">
        <authorList>
            <person name="Alioto T."/>
            <person name="Alioto T."/>
            <person name="Gomez Garrido J."/>
        </authorList>
    </citation>
    <scope>NUCLEOTIDE SEQUENCE</scope>
</reference>
<keyword evidence="1" id="KW-1133">Transmembrane helix</keyword>
<dbReference type="AlphaFoldDB" id="A0AA36B7Z5"/>
<keyword evidence="1" id="KW-0472">Membrane</keyword>
<evidence type="ECO:0000256" key="1">
    <source>
        <dbReference type="SAM" id="Phobius"/>
    </source>
</evidence>
<keyword evidence="1" id="KW-0812">Transmembrane</keyword>
<dbReference type="Proteomes" id="UP001162480">
    <property type="component" value="Chromosome 10"/>
</dbReference>
<evidence type="ECO:0000313" key="2">
    <source>
        <dbReference type="EMBL" id="CAI9729059.1"/>
    </source>
</evidence>
<gene>
    <name evidence="2" type="ORF">OCTVUL_1B004499</name>
</gene>
<organism evidence="2 3">
    <name type="scientific">Octopus vulgaris</name>
    <name type="common">Common octopus</name>
    <dbReference type="NCBI Taxonomy" id="6645"/>
    <lineage>
        <taxon>Eukaryota</taxon>
        <taxon>Metazoa</taxon>
        <taxon>Spiralia</taxon>
        <taxon>Lophotrochozoa</taxon>
        <taxon>Mollusca</taxon>
        <taxon>Cephalopoda</taxon>
        <taxon>Coleoidea</taxon>
        <taxon>Octopodiformes</taxon>
        <taxon>Octopoda</taxon>
        <taxon>Incirrata</taxon>
        <taxon>Octopodidae</taxon>
        <taxon>Octopus</taxon>
    </lineage>
</organism>
<keyword evidence="3" id="KW-1185">Reference proteome</keyword>
<sequence length="85" mass="9679">MSYKRYTIIETLLMFSTPASIFTWIHHCPASFFILAVANKHLNQASVKSGPDKINFPYLVGNAIVVSYCIVLIKRLHCRHVSILE</sequence>
<accession>A0AA36B7Z5</accession>
<dbReference type="EMBL" id="OX597823">
    <property type="protein sequence ID" value="CAI9729059.1"/>
    <property type="molecule type" value="Genomic_DNA"/>
</dbReference>